<organism evidence="3 4">
    <name type="scientific">Geothrix oryzae</name>
    <dbReference type="NCBI Taxonomy" id="2927975"/>
    <lineage>
        <taxon>Bacteria</taxon>
        <taxon>Pseudomonadati</taxon>
        <taxon>Acidobacteriota</taxon>
        <taxon>Holophagae</taxon>
        <taxon>Holophagales</taxon>
        <taxon>Holophagaceae</taxon>
        <taxon>Geothrix</taxon>
    </lineage>
</organism>
<evidence type="ECO:0000313" key="4">
    <source>
        <dbReference type="Proteomes" id="UP001242010"/>
    </source>
</evidence>
<name>A0ABN6UVA1_9BACT</name>
<accession>A0ABN6UVA1</accession>
<sequence>MRFRPLALGAALALIPVLVLSAGTPKSRKHSGGPVKSAGEAKAIAERETGGKAVHARRIPLNGASGGWEVDLRMPNEDRGWRCIIDSDTHMVHSKARIDQPGARSKADGPVRMVKGSR</sequence>
<feature type="region of interest" description="Disordered" evidence="1">
    <location>
        <begin position="95"/>
        <end position="118"/>
    </location>
</feature>
<dbReference type="EMBL" id="AP027079">
    <property type="protein sequence ID" value="BDU68626.1"/>
    <property type="molecule type" value="Genomic_DNA"/>
</dbReference>
<keyword evidence="2" id="KW-0732">Signal</keyword>
<evidence type="ECO:0000256" key="1">
    <source>
        <dbReference type="SAM" id="MobiDB-lite"/>
    </source>
</evidence>
<reference evidence="4" key="1">
    <citation type="journal article" date="2023" name="Int. J. Syst. Evol. Microbiol.">
        <title>Mesoterricola silvestris gen. nov., sp. nov., Mesoterricola sediminis sp. nov., Geothrix oryzae sp. nov., Geothrix edaphica sp. nov., Geothrix rubra sp. nov., and Geothrix limicola sp. nov., six novel members of Acidobacteriota isolated from soils.</title>
        <authorList>
            <person name="Itoh H."/>
            <person name="Sugisawa Y."/>
            <person name="Mise K."/>
            <person name="Xu Z."/>
            <person name="Kuniyasu M."/>
            <person name="Ushijima N."/>
            <person name="Kawano K."/>
            <person name="Kobayashi E."/>
            <person name="Shiratori Y."/>
            <person name="Masuda Y."/>
            <person name="Senoo K."/>
        </authorList>
    </citation>
    <scope>NUCLEOTIDE SEQUENCE [LARGE SCALE GENOMIC DNA]</scope>
    <source>
        <strain evidence="4">Red222</strain>
    </source>
</reference>
<gene>
    <name evidence="3" type="ORF">GETHOR_07270</name>
</gene>
<evidence type="ECO:0008006" key="5">
    <source>
        <dbReference type="Google" id="ProtNLM"/>
    </source>
</evidence>
<keyword evidence="4" id="KW-1185">Reference proteome</keyword>
<protein>
    <recommendedName>
        <fullName evidence="5">PepSY domain-containing protein</fullName>
    </recommendedName>
</protein>
<feature type="chain" id="PRO_5045084111" description="PepSY domain-containing protein" evidence="2">
    <location>
        <begin position="22"/>
        <end position="118"/>
    </location>
</feature>
<dbReference type="Proteomes" id="UP001242010">
    <property type="component" value="Chromosome"/>
</dbReference>
<proteinExistence type="predicted"/>
<feature type="signal peptide" evidence="2">
    <location>
        <begin position="1"/>
        <end position="21"/>
    </location>
</feature>
<evidence type="ECO:0000313" key="3">
    <source>
        <dbReference type="EMBL" id="BDU68626.1"/>
    </source>
</evidence>
<dbReference type="RefSeq" id="WP_286355261.1">
    <property type="nucleotide sequence ID" value="NZ_AP027079.1"/>
</dbReference>
<evidence type="ECO:0000256" key="2">
    <source>
        <dbReference type="SAM" id="SignalP"/>
    </source>
</evidence>